<organism evidence="1 2">
    <name type="scientific">Pseudobutyrivibrio ruminis</name>
    <dbReference type="NCBI Taxonomy" id="46206"/>
    <lineage>
        <taxon>Bacteria</taxon>
        <taxon>Bacillati</taxon>
        <taxon>Bacillota</taxon>
        <taxon>Clostridia</taxon>
        <taxon>Lachnospirales</taxon>
        <taxon>Lachnospiraceae</taxon>
        <taxon>Pseudobutyrivibrio</taxon>
    </lineage>
</organism>
<gene>
    <name evidence="1" type="ORF">E7272_10890</name>
</gene>
<name>A0A927UAS3_9FIRM</name>
<evidence type="ECO:0000313" key="1">
    <source>
        <dbReference type="EMBL" id="MBE5920332.1"/>
    </source>
</evidence>
<dbReference type="CDD" id="cd20691">
    <property type="entry name" value="CdiI_EC536-like"/>
    <property type="match status" value="1"/>
</dbReference>
<dbReference type="Proteomes" id="UP000766246">
    <property type="component" value="Unassembled WGS sequence"/>
</dbReference>
<evidence type="ECO:0000313" key="2">
    <source>
        <dbReference type="Proteomes" id="UP000766246"/>
    </source>
</evidence>
<dbReference type="InterPro" id="IPR040547">
    <property type="entry name" value="CdiI"/>
</dbReference>
<dbReference type="Pfam" id="PF18616">
    <property type="entry name" value="CdiI_3"/>
    <property type="match status" value="1"/>
</dbReference>
<sequence>MTIGEMFSCKFIEEKELYPLQKWYNSLLAKTPDDIDVADVLHMFRQKMFMEFAVEKALDMLQENIFIGELWPGELLEKISMLDAGMFHNQKSKLEYILKKGTSELKDYTCSFFEDDIQDIKNSLARIHSILEII</sequence>
<protein>
    <submittedName>
        <fullName evidence="1">Uncharacterized protein</fullName>
    </submittedName>
</protein>
<dbReference type="EMBL" id="SVER01000030">
    <property type="protein sequence ID" value="MBE5920332.1"/>
    <property type="molecule type" value="Genomic_DNA"/>
</dbReference>
<reference evidence="1" key="1">
    <citation type="submission" date="2019-04" db="EMBL/GenBank/DDBJ databases">
        <title>Evolution of Biomass-Degrading Anaerobic Consortia Revealed by Metagenomics.</title>
        <authorList>
            <person name="Peng X."/>
        </authorList>
    </citation>
    <scope>NUCLEOTIDE SEQUENCE</scope>
    <source>
        <strain evidence="1">SIG311</strain>
    </source>
</reference>
<dbReference type="AlphaFoldDB" id="A0A927UAS3"/>
<proteinExistence type="predicted"/>
<comment type="caution">
    <text evidence="1">The sequence shown here is derived from an EMBL/GenBank/DDBJ whole genome shotgun (WGS) entry which is preliminary data.</text>
</comment>
<accession>A0A927UAS3</accession>